<evidence type="ECO:0000256" key="1">
    <source>
        <dbReference type="ARBA" id="ARBA00023002"/>
    </source>
</evidence>
<name>A0ABV6MTQ1_9PSEU</name>
<keyword evidence="1" id="KW-0560">Oxidoreductase</keyword>
<organism evidence="3 4">
    <name type="scientific">Kutzneria chonburiensis</name>
    <dbReference type="NCBI Taxonomy" id="1483604"/>
    <lineage>
        <taxon>Bacteria</taxon>
        <taxon>Bacillati</taxon>
        <taxon>Actinomycetota</taxon>
        <taxon>Actinomycetes</taxon>
        <taxon>Pseudonocardiales</taxon>
        <taxon>Pseudonocardiaceae</taxon>
        <taxon>Kutzneria</taxon>
    </lineage>
</organism>
<keyword evidence="4" id="KW-1185">Reference proteome</keyword>
<dbReference type="RefSeq" id="WP_273941619.1">
    <property type="nucleotide sequence ID" value="NZ_CP097263.1"/>
</dbReference>
<evidence type="ECO:0000259" key="2">
    <source>
        <dbReference type="Pfam" id="PF01408"/>
    </source>
</evidence>
<proteinExistence type="predicted"/>
<dbReference type="Proteomes" id="UP001589810">
    <property type="component" value="Unassembled WGS sequence"/>
</dbReference>
<dbReference type="SUPFAM" id="SSF51735">
    <property type="entry name" value="NAD(P)-binding Rossmann-fold domains"/>
    <property type="match status" value="1"/>
</dbReference>
<dbReference type="EMBL" id="JBHLUD010000004">
    <property type="protein sequence ID" value="MFC0543226.1"/>
    <property type="molecule type" value="Genomic_DNA"/>
</dbReference>
<protein>
    <submittedName>
        <fullName evidence="3">Gfo/Idh/MocA family protein</fullName>
    </submittedName>
</protein>
<evidence type="ECO:0000313" key="3">
    <source>
        <dbReference type="EMBL" id="MFC0543226.1"/>
    </source>
</evidence>
<feature type="domain" description="Gfo/Idh/MocA-like oxidoreductase N-terminal" evidence="2">
    <location>
        <begin position="6"/>
        <end position="110"/>
    </location>
</feature>
<dbReference type="PANTHER" id="PTHR43818:SF11">
    <property type="entry name" value="BCDNA.GH03377"/>
    <property type="match status" value="1"/>
</dbReference>
<comment type="caution">
    <text evidence="3">The sequence shown here is derived from an EMBL/GenBank/DDBJ whole genome shotgun (WGS) entry which is preliminary data.</text>
</comment>
<reference evidence="3 4" key="1">
    <citation type="submission" date="2024-09" db="EMBL/GenBank/DDBJ databases">
        <authorList>
            <person name="Sun Q."/>
            <person name="Mori K."/>
        </authorList>
    </citation>
    <scope>NUCLEOTIDE SEQUENCE [LARGE SCALE GENOMIC DNA]</scope>
    <source>
        <strain evidence="3 4">TBRC 1432</strain>
    </source>
</reference>
<dbReference type="InterPro" id="IPR036291">
    <property type="entry name" value="NAD(P)-bd_dom_sf"/>
</dbReference>
<dbReference type="Gene3D" id="3.40.50.720">
    <property type="entry name" value="NAD(P)-binding Rossmann-like Domain"/>
    <property type="match status" value="1"/>
</dbReference>
<accession>A0ABV6MTQ1</accession>
<evidence type="ECO:0000313" key="4">
    <source>
        <dbReference type="Proteomes" id="UP001589810"/>
    </source>
</evidence>
<dbReference type="Pfam" id="PF01408">
    <property type="entry name" value="GFO_IDH_MocA"/>
    <property type="match status" value="1"/>
</dbReference>
<dbReference type="InterPro" id="IPR050463">
    <property type="entry name" value="Gfo/Idh/MocA_oxidrdct_glycsds"/>
</dbReference>
<sequence>MTETPIRLGVIGLGVMGRRTFEQALRHPDFEVTFAADANPSVVETLQAEHPEVPFLGATEFPDHVDAIYIATPPSLHAPYALLAQSLGIAVFCEKPLAVDLAEGREMVAAGGVTAVNFPLSDTNATVYLEKAIPDAGRLLGVDVRMTFPQWPRPFQAPAAWVGERAEGGFIREVFSHFAYLTDRLVGPIRTEQATVDYLDSGSEVAARGLLRAGDVPVQVSGYANAATPEHYEWTLWGTSRSYRLTNWAQLSTSDGGPWTPVDLAGDGTGAESTRLSLFAQAIRGQRPPNLADFADALRVQEAVEAFY</sequence>
<gene>
    <name evidence="3" type="ORF">ACFFH7_17120</name>
</gene>
<dbReference type="PANTHER" id="PTHR43818">
    <property type="entry name" value="BCDNA.GH03377"/>
    <property type="match status" value="1"/>
</dbReference>
<dbReference type="InterPro" id="IPR000683">
    <property type="entry name" value="Gfo/Idh/MocA-like_OxRdtase_N"/>
</dbReference>
<dbReference type="Gene3D" id="3.30.360.10">
    <property type="entry name" value="Dihydrodipicolinate Reductase, domain 2"/>
    <property type="match status" value="1"/>
</dbReference>